<gene>
    <name evidence="1" type="ORF">K9W46_04515</name>
</gene>
<dbReference type="EMBL" id="CP084167">
    <property type="protein sequence ID" value="UJG44447.1"/>
    <property type="molecule type" value="Genomic_DNA"/>
</dbReference>
<proteinExistence type="predicted"/>
<sequence>MIDSLRCNIIRELSSFSSNTIELFGKRQIWLFLGEKASYIGFLSPNCDFSLTSNYSHSKIIQSEDLVSKINNSLITTVEKTIEEFVNEKCSILDEQIIFELIKIIRLKQSFRRIFC</sequence>
<reference evidence="1" key="1">
    <citation type="journal article" date="2022" name="Nat. Microbiol.">
        <title>Unique mobile elements and scalable gene flow at the prokaryote-eukaryote boundary revealed by circularized Asgard archaea genomes.</title>
        <authorList>
            <person name="Wu F."/>
            <person name="Speth D.R."/>
            <person name="Philosof A."/>
            <person name="Cremiere A."/>
            <person name="Narayanan A."/>
            <person name="Barco R.A."/>
            <person name="Connon S.A."/>
            <person name="Amend J.P."/>
            <person name="Antoshechkin I.A."/>
            <person name="Orphan V.J."/>
        </authorList>
    </citation>
    <scope>NUCLEOTIDE SEQUENCE</scope>
    <source>
        <strain evidence="1">PR6</strain>
    </source>
</reference>
<accession>A0A9Y1BT21</accession>
<name>A0A9Y1BT21_9ARCH</name>
<evidence type="ECO:0000313" key="1">
    <source>
        <dbReference type="EMBL" id="UJG44447.1"/>
    </source>
</evidence>
<dbReference type="AlphaFoldDB" id="A0A9Y1BT21"/>
<organism evidence="1">
    <name type="scientific">Candidatus Heimdallarchaeum endolithica</name>
    <dbReference type="NCBI Taxonomy" id="2876572"/>
    <lineage>
        <taxon>Archaea</taxon>
        <taxon>Promethearchaeati</taxon>
        <taxon>Candidatus Heimdallarchaeota</taxon>
        <taxon>Candidatus Heimdallarchaeia (ex Rinke et al. 2021) (nom. nud.)</taxon>
        <taxon>Candidatus Heimdallarchaeales</taxon>
        <taxon>Candidatus Heimdallarchaeaceae</taxon>
        <taxon>Candidatus Heimdallarchaeum</taxon>
    </lineage>
</organism>
<protein>
    <submittedName>
        <fullName evidence="1">Uncharacterized protein</fullName>
    </submittedName>
</protein>
<dbReference type="Proteomes" id="UP001200513">
    <property type="component" value="Chromosome"/>
</dbReference>